<accession>A0ABR2HTN4</accession>
<comment type="caution">
    <text evidence="1">The sequence shown here is derived from an EMBL/GenBank/DDBJ whole genome shotgun (WGS) entry which is preliminary data.</text>
</comment>
<dbReference type="EMBL" id="JAPFFF010000023">
    <property type="protein sequence ID" value="KAK8852480.1"/>
    <property type="molecule type" value="Genomic_DNA"/>
</dbReference>
<gene>
    <name evidence="1" type="ORF">M9Y10_017456</name>
</gene>
<keyword evidence="2" id="KW-1185">Reference proteome</keyword>
<dbReference type="Proteomes" id="UP001470230">
    <property type="component" value="Unassembled WGS sequence"/>
</dbReference>
<organism evidence="1 2">
    <name type="scientific">Tritrichomonas musculus</name>
    <dbReference type="NCBI Taxonomy" id="1915356"/>
    <lineage>
        <taxon>Eukaryota</taxon>
        <taxon>Metamonada</taxon>
        <taxon>Parabasalia</taxon>
        <taxon>Tritrichomonadida</taxon>
        <taxon>Tritrichomonadidae</taxon>
        <taxon>Tritrichomonas</taxon>
    </lineage>
</organism>
<sequence length="115" mass="13288">MGNIDLPEIVIPSDSEKKSLSIQSLNKFYQVCTEATKRFPIYVKNMLILKSPEMQTTAKDYFLKLLQIYRHLPSKDYSFISASVNAFTYSFACMINKFEKAGVDFHDLVPKKYSK</sequence>
<reference evidence="1 2" key="1">
    <citation type="submission" date="2024-04" db="EMBL/GenBank/DDBJ databases">
        <title>Tritrichomonas musculus Genome.</title>
        <authorList>
            <person name="Alves-Ferreira E."/>
            <person name="Grigg M."/>
            <person name="Lorenzi H."/>
            <person name="Galac M."/>
        </authorList>
    </citation>
    <scope>NUCLEOTIDE SEQUENCE [LARGE SCALE GENOMIC DNA]</scope>
    <source>
        <strain evidence="1 2">EAF2021</strain>
    </source>
</reference>
<proteinExistence type="predicted"/>
<evidence type="ECO:0000313" key="2">
    <source>
        <dbReference type="Proteomes" id="UP001470230"/>
    </source>
</evidence>
<name>A0ABR2HTN4_9EUKA</name>
<protein>
    <submittedName>
        <fullName evidence="1">Uncharacterized protein</fullName>
    </submittedName>
</protein>
<evidence type="ECO:0000313" key="1">
    <source>
        <dbReference type="EMBL" id="KAK8852480.1"/>
    </source>
</evidence>